<evidence type="ECO:0008006" key="3">
    <source>
        <dbReference type="Google" id="ProtNLM"/>
    </source>
</evidence>
<keyword evidence="2" id="KW-1185">Reference proteome</keyword>
<dbReference type="EMBL" id="FOFU01000008">
    <property type="protein sequence ID" value="SEQ67987.1"/>
    <property type="molecule type" value="Genomic_DNA"/>
</dbReference>
<gene>
    <name evidence="1" type="ORF">SAMN04487977_10859</name>
</gene>
<evidence type="ECO:0000313" key="2">
    <source>
        <dbReference type="Proteomes" id="UP000182360"/>
    </source>
</evidence>
<dbReference type="RefSeq" id="WP_074644653.1">
    <property type="nucleotide sequence ID" value="NZ_FOFU01000008.1"/>
</dbReference>
<evidence type="ECO:0000313" key="1">
    <source>
        <dbReference type="EMBL" id="SEQ67987.1"/>
    </source>
</evidence>
<protein>
    <recommendedName>
        <fullName evidence="3">DUF5640 domain-containing protein</fullName>
    </recommendedName>
</protein>
<name>A0A1H9I0C5_9SPIR</name>
<accession>A0A1H9I0C5</accession>
<proteinExistence type="predicted"/>
<dbReference type="OrthoDB" id="361770at2"/>
<dbReference type="PROSITE" id="PS51257">
    <property type="entry name" value="PROKAR_LIPOPROTEIN"/>
    <property type="match status" value="1"/>
</dbReference>
<organism evidence="1 2">
    <name type="scientific">Treponema bryantii</name>
    <dbReference type="NCBI Taxonomy" id="163"/>
    <lineage>
        <taxon>Bacteria</taxon>
        <taxon>Pseudomonadati</taxon>
        <taxon>Spirochaetota</taxon>
        <taxon>Spirochaetia</taxon>
        <taxon>Spirochaetales</taxon>
        <taxon>Treponemataceae</taxon>
        <taxon>Treponema</taxon>
    </lineage>
</organism>
<dbReference type="AlphaFoldDB" id="A0A1H9I0C5"/>
<dbReference type="Proteomes" id="UP000182360">
    <property type="component" value="Unassembled WGS sequence"/>
</dbReference>
<reference evidence="1 2" key="1">
    <citation type="submission" date="2016-10" db="EMBL/GenBank/DDBJ databases">
        <authorList>
            <person name="de Groot N.N."/>
        </authorList>
    </citation>
    <scope>NUCLEOTIDE SEQUENCE [LARGE SCALE GENOMIC DNA]</scope>
    <source>
        <strain evidence="1 2">B25</strain>
    </source>
</reference>
<sequence length="122" mass="13829">MNMKNNKKIISAVLMSMVLVITMLFASCYLPSPLYGTWADNDGNKIQFVDDGTFSAAIKETDNSITHYEGNWSTVDNVLIFNIQGDTSYIRNTEWDIRGAMLYLTWTANGNTKMLTLYHTAR</sequence>